<keyword evidence="1" id="KW-0436">Ligase</keyword>
<protein>
    <submittedName>
        <fullName evidence="1">Long-chain fatty acid--CoA ligase</fullName>
    </submittedName>
</protein>
<accession>A0AC61QP48</accession>
<keyword evidence="2" id="KW-1185">Reference proteome</keyword>
<proteinExistence type="predicted"/>
<gene>
    <name evidence="1" type="ORF">E5358_09560</name>
</gene>
<comment type="caution">
    <text evidence="1">The sequence shown here is derived from an EMBL/GenBank/DDBJ whole genome shotgun (WGS) entry which is preliminary data.</text>
</comment>
<evidence type="ECO:0000313" key="1">
    <source>
        <dbReference type="EMBL" id="TGX81538.1"/>
    </source>
</evidence>
<sequence>MIENLEQTAIIAGEHHVSYKEMAQRINHFASYTPKRKDWQTMVNEVPKVVIFSENREGWGYAFFAVWQNKCIAVPVDAAATVMDVAYILDDCKPVAVWTSLSHVETLRKAMDEAAVEMQIIIIDDHEQASVSSAPVNTSSLTPNPQSNDVAIIIYTSGTTGSPKGVMLTYKNIYANIDSVSKDVPIFNTERRTMILLPLHHVFPLIGTLVAPIVCGGGVAICPSMTGPDIMDTLCRGKVGIFIGVPRLWQMLYVGIKKKIDEKAVTRGLFNMCRKADSRRLSRFVFQSVHKKMGGYLDYCVCGGAALDKEIGIGLRTLGLDVLEGYGMTETAPMISFTRPDDIVPGCAGLPLPTVDCKIIDGEICAKGPNLMPGYYNRPEETAEVIDKDGYLHTGDLGHFDEKGRIVITGRKKEIIVLSNGKNVQPNEIEFYIERYTDKVKECAVTEKDDMLLAIIVPQELWAEGKTDSDIEKTLKREVIEPYNLTVENYKKVMRILVYHGDIPRTRLDKIQRYKLKDIVKECTERKTSSAETQNPSEKVAYSEEFMILKKYIEAEKKLPVHPESHIETDLAFDSLDKVSLQGFIEQSFGMTVMTDKMADFPNIKAMADHIAHHKTRAVMEETDWKTLLNDDTVMNLVLPKTSPMLPVAGKMFKGSFKVYNSLKVRGTENIPKKGPFILAANHQSFMDGPLVMSGVDFSRIKDYYFYATEEHVQHPVVKYLARHNNIILMERKNLKNSILKLAQVLKQGKNVVIFPEGSRTHSGEIGKFKKMFAILAVELDIPVLPVCIRGAYDALPRGKHHIKASHIDVEYLPIVKPSGTYDEFANKVRTVINDRL</sequence>
<organism evidence="1 2">
    <name type="scientific">Palleniella muris</name>
    <dbReference type="NCBI Taxonomy" id="3038145"/>
    <lineage>
        <taxon>Bacteria</taxon>
        <taxon>Pseudomonadati</taxon>
        <taxon>Bacteroidota</taxon>
        <taxon>Bacteroidia</taxon>
        <taxon>Bacteroidales</taxon>
        <taxon>Prevotellaceae</taxon>
        <taxon>Palleniella</taxon>
    </lineage>
</organism>
<reference evidence="1" key="1">
    <citation type="submission" date="2019-04" db="EMBL/GenBank/DDBJ databases">
        <title>Microbes associate with the intestines of laboratory mice.</title>
        <authorList>
            <person name="Navarre W."/>
            <person name="Wong E."/>
            <person name="Huang K."/>
            <person name="Tropini C."/>
            <person name="Ng K."/>
            <person name="Yu B."/>
        </authorList>
    </citation>
    <scope>NUCLEOTIDE SEQUENCE</scope>
    <source>
        <strain evidence="1">NM73_A23</strain>
    </source>
</reference>
<evidence type="ECO:0000313" key="2">
    <source>
        <dbReference type="Proteomes" id="UP000308886"/>
    </source>
</evidence>
<name>A0AC61QP48_9BACT</name>
<dbReference type="Proteomes" id="UP000308886">
    <property type="component" value="Unassembled WGS sequence"/>
</dbReference>
<dbReference type="EMBL" id="SRZC01000015">
    <property type="protein sequence ID" value="TGX81538.1"/>
    <property type="molecule type" value="Genomic_DNA"/>
</dbReference>